<dbReference type="GO" id="GO:0005886">
    <property type="term" value="C:plasma membrane"/>
    <property type="evidence" value="ECO:0007669"/>
    <property type="project" value="TreeGrafter"/>
</dbReference>
<dbReference type="CDD" id="cd05305">
    <property type="entry name" value="L-AlaDH"/>
    <property type="match status" value="1"/>
</dbReference>
<name>A0A3N0BNZ8_9SPHI</name>
<evidence type="ECO:0000259" key="5">
    <source>
        <dbReference type="SMART" id="SM01003"/>
    </source>
</evidence>
<evidence type="ECO:0000313" key="7">
    <source>
        <dbReference type="Proteomes" id="UP000274046"/>
    </source>
</evidence>
<sequence length="409" mass="44544">MATGLREGMADIARQGLLQTQEATLETRNKKNNLYIGIPKEISFQENRIALTPLSVALLVNNGHQVVLESGAGIAANFSDSEYAEQGAKIAYDKKEVFDCDILVKIAPPMLEEIAMMHAGQTLISSLQTGTLKQEYLKALMQKKINALCFENLRDEGNVLSVVRAMSEIVGSTSILIAAEYLSNVTGGKGLMLGGFTGVPPTEIVILGAGTVGEYAARTALALGAEVKVFDSSIYRLRRLQNNLGNSRVFTSVMQPIVLNKAIVTCDVVIGAIRASHGRSPCIVMEETVARMKPHSVVIDISIDQGGCFETSEVTNHTNPVFRKYDVIHYCVPNIASRVPRTASYALTNIFAPILLDIGEFGGLMNMVWNNPGIREALYIYQGNVTNKDLADMFNLPFKDLELLVVSNQ</sequence>
<evidence type="ECO:0000256" key="2">
    <source>
        <dbReference type="ARBA" id="ARBA00012897"/>
    </source>
</evidence>
<dbReference type="PANTHER" id="PTHR42795:SF1">
    <property type="entry name" value="ALANINE DEHYDROGENASE"/>
    <property type="match status" value="1"/>
</dbReference>
<dbReference type="Pfam" id="PF01262">
    <property type="entry name" value="AlaDh_PNT_C"/>
    <property type="match status" value="1"/>
</dbReference>
<dbReference type="InterPro" id="IPR008141">
    <property type="entry name" value="Ala_DH"/>
</dbReference>
<evidence type="ECO:0000259" key="4">
    <source>
        <dbReference type="SMART" id="SM01002"/>
    </source>
</evidence>
<comment type="similarity">
    <text evidence="1">Belongs to the AlaDH/PNT family.</text>
</comment>
<dbReference type="InterPro" id="IPR007698">
    <property type="entry name" value="AlaDH/PNT_NAD(H)-bd"/>
</dbReference>
<dbReference type="PANTHER" id="PTHR42795">
    <property type="entry name" value="ALANINE DEHYDROGENASE"/>
    <property type="match status" value="1"/>
</dbReference>
<dbReference type="AlphaFoldDB" id="A0A3N0BNZ8"/>
<keyword evidence="7" id="KW-1185">Reference proteome</keyword>
<dbReference type="Gene3D" id="3.40.50.720">
    <property type="entry name" value="NAD(P)-binding Rossmann-like Domain"/>
    <property type="match status" value="2"/>
</dbReference>
<accession>A0A3N0BNZ8</accession>
<dbReference type="SUPFAM" id="SSF51735">
    <property type="entry name" value="NAD(P)-binding Rossmann-fold domains"/>
    <property type="match status" value="1"/>
</dbReference>
<dbReference type="GO" id="GO:0000286">
    <property type="term" value="F:alanine dehydrogenase activity"/>
    <property type="evidence" value="ECO:0007669"/>
    <property type="project" value="UniProtKB-EC"/>
</dbReference>
<protein>
    <recommendedName>
        <fullName evidence="2">alanine dehydrogenase</fullName>
        <ecNumber evidence="2">1.4.1.1</ecNumber>
    </recommendedName>
</protein>
<organism evidence="6 7">
    <name type="scientific">Pedobacter jejuensis</name>
    <dbReference type="NCBI Taxonomy" id="1268550"/>
    <lineage>
        <taxon>Bacteria</taxon>
        <taxon>Pseudomonadati</taxon>
        <taxon>Bacteroidota</taxon>
        <taxon>Sphingobacteriia</taxon>
        <taxon>Sphingobacteriales</taxon>
        <taxon>Sphingobacteriaceae</taxon>
        <taxon>Pedobacter</taxon>
    </lineage>
</organism>
<keyword evidence="3" id="KW-0560">Oxidoreductase</keyword>
<dbReference type="RefSeq" id="WP_123207009.1">
    <property type="nucleotide sequence ID" value="NZ_RBEE01000043.1"/>
</dbReference>
<dbReference type="EC" id="1.4.1.1" evidence="2"/>
<feature type="domain" description="Alanine dehydrogenase/pyridine nucleotide transhydrogenase NAD(H)-binding" evidence="4">
    <location>
        <begin position="182"/>
        <end position="331"/>
    </location>
</feature>
<evidence type="ECO:0000256" key="3">
    <source>
        <dbReference type="ARBA" id="ARBA00023002"/>
    </source>
</evidence>
<feature type="domain" description="Alanine dehydrogenase/pyridine nucleotide transhydrogenase N-terminal" evidence="5">
    <location>
        <begin position="37"/>
        <end position="170"/>
    </location>
</feature>
<dbReference type="Proteomes" id="UP000274046">
    <property type="component" value="Unassembled WGS sequence"/>
</dbReference>
<dbReference type="InterPro" id="IPR036291">
    <property type="entry name" value="NAD(P)-bd_dom_sf"/>
</dbReference>
<reference evidence="6 7" key="1">
    <citation type="submission" date="2018-10" db="EMBL/GenBank/DDBJ databases">
        <title>Genome sequencing of Pedobacter jejuensis TNB23.</title>
        <authorList>
            <person name="Cho Y.-J."/>
            <person name="Cho A."/>
            <person name="Kim O.-S."/>
        </authorList>
    </citation>
    <scope>NUCLEOTIDE SEQUENCE [LARGE SCALE GENOMIC DNA]</scope>
    <source>
        <strain evidence="6 7">TNB23</strain>
    </source>
</reference>
<proteinExistence type="inferred from homology"/>
<evidence type="ECO:0000313" key="6">
    <source>
        <dbReference type="EMBL" id="RNL50582.1"/>
    </source>
</evidence>
<evidence type="ECO:0000256" key="1">
    <source>
        <dbReference type="ARBA" id="ARBA00005689"/>
    </source>
</evidence>
<dbReference type="Pfam" id="PF05222">
    <property type="entry name" value="AlaDh_PNT_N"/>
    <property type="match status" value="1"/>
</dbReference>
<dbReference type="EMBL" id="RBEE01000043">
    <property type="protein sequence ID" value="RNL50582.1"/>
    <property type="molecule type" value="Genomic_DNA"/>
</dbReference>
<gene>
    <name evidence="6" type="ORF">D7004_16940</name>
</gene>
<dbReference type="SMART" id="SM01002">
    <property type="entry name" value="AlaDh_PNT_C"/>
    <property type="match status" value="1"/>
</dbReference>
<dbReference type="SUPFAM" id="SSF52283">
    <property type="entry name" value="Formate/glycerate dehydrogenase catalytic domain-like"/>
    <property type="match status" value="1"/>
</dbReference>
<comment type="caution">
    <text evidence="6">The sequence shown here is derived from an EMBL/GenBank/DDBJ whole genome shotgun (WGS) entry which is preliminary data.</text>
</comment>
<dbReference type="GO" id="GO:0042853">
    <property type="term" value="P:L-alanine catabolic process"/>
    <property type="evidence" value="ECO:0007669"/>
    <property type="project" value="InterPro"/>
</dbReference>
<dbReference type="OrthoDB" id="9804592at2"/>
<dbReference type="InterPro" id="IPR007886">
    <property type="entry name" value="AlaDH/PNT_N"/>
</dbReference>
<dbReference type="SMART" id="SM01003">
    <property type="entry name" value="AlaDh_PNT_N"/>
    <property type="match status" value="1"/>
</dbReference>